<feature type="compositionally biased region" description="Polar residues" evidence="1">
    <location>
        <begin position="461"/>
        <end position="488"/>
    </location>
</feature>
<comment type="caution">
    <text evidence="2">The sequence shown here is derived from an EMBL/GenBank/DDBJ whole genome shotgun (WGS) entry which is preliminary data.</text>
</comment>
<evidence type="ECO:0000313" key="2">
    <source>
        <dbReference type="EMBL" id="KAK8853305.1"/>
    </source>
</evidence>
<gene>
    <name evidence="2" type="ORF">IAR55_004009</name>
</gene>
<dbReference type="InterPro" id="IPR004345">
    <property type="entry name" value="TB2_DP1_HVA22"/>
</dbReference>
<feature type="compositionally biased region" description="Acidic residues" evidence="1">
    <location>
        <begin position="323"/>
        <end position="349"/>
    </location>
</feature>
<dbReference type="Pfam" id="PF03134">
    <property type="entry name" value="TB2_DP1_HVA22"/>
    <property type="match status" value="1"/>
</dbReference>
<proteinExistence type="predicted"/>
<dbReference type="EMBL" id="JBCAWK010000007">
    <property type="protein sequence ID" value="KAK8853305.1"/>
    <property type="molecule type" value="Genomic_DNA"/>
</dbReference>
<protein>
    <recommendedName>
        <fullName evidence="4">Protein YOP1</fullName>
    </recommendedName>
</protein>
<reference evidence="2 3" key="1">
    <citation type="journal article" date="2024" name="bioRxiv">
        <title>Comparative genomics of Cryptococcus and Kwoniella reveals pathogenesis evolution and contrasting karyotype dynamics via intercentromeric recombination or chromosome fusion.</title>
        <authorList>
            <person name="Coelho M.A."/>
            <person name="David-Palma M."/>
            <person name="Shea T."/>
            <person name="Bowers K."/>
            <person name="McGinley-Smith S."/>
            <person name="Mohammad A.W."/>
            <person name="Gnirke A."/>
            <person name="Yurkov A.M."/>
            <person name="Nowrousian M."/>
            <person name="Sun S."/>
            <person name="Cuomo C.A."/>
            <person name="Heitman J."/>
        </authorList>
    </citation>
    <scope>NUCLEOTIDE SEQUENCE [LARGE SCALE GENOMIC DNA]</scope>
    <source>
        <strain evidence="2 3">CBS 13917</strain>
    </source>
</reference>
<organism evidence="2 3">
    <name type="scientific">Kwoniella newhampshirensis</name>
    <dbReference type="NCBI Taxonomy" id="1651941"/>
    <lineage>
        <taxon>Eukaryota</taxon>
        <taxon>Fungi</taxon>
        <taxon>Dikarya</taxon>
        <taxon>Basidiomycota</taxon>
        <taxon>Agaricomycotina</taxon>
        <taxon>Tremellomycetes</taxon>
        <taxon>Tremellales</taxon>
        <taxon>Cryptococcaceae</taxon>
        <taxon>Kwoniella</taxon>
    </lineage>
</organism>
<keyword evidence="3" id="KW-1185">Reference proteome</keyword>
<feature type="region of interest" description="Disordered" evidence="1">
    <location>
        <begin position="509"/>
        <end position="541"/>
    </location>
</feature>
<feature type="compositionally biased region" description="Low complexity" evidence="1">
    <location>
        <begin position="202"/>
        <end position="217"/>
    </location>
</feature>
<dbReference type="AlphaFoldDB" id="A0AAW0Z191"/>
<feature type="compositionally biased region" description="Low complexity" evidence="1">
    <location>
        <begin position="294"/>
        <end position="317"/>
    </location>
</feature>
<feature type="region of interest" description="Disordered" evidence="1">
    <location>
        <begin position="162"/>
        <end position="359"/>
    </location>
</feature>
<dbReference type="Proteomes" id="UP001388673">
    <property type="component" value="Unassembled WGS sequence"/>
</dbReference>
<sequence>MNSPSKASTYIPMTVRLRQMLAEAADLISDESAAQVPPIRILSELLDRPPSVLANSSLLLLLSLIVLNPFDLSPILTNLIGVLPVSYLTLRHLISSEMEGRVSGLKGIERSMRWMDYWVVFGTSQVVESWIGEEVMFFLVPFYWGFKTLAIMWFLLSLVPSGKRQTNKPKPKPLRLKSKSKTNAQLGPISSPERSPEEKGKASLLDSSASATTHSAAVQNRQELTESNSTESDSSDDESSHDGSTDEATTPYGNGPATLGVQTKAISPGADSPSDSFTPGSPPTPISEYGAPTSLSDESPRSSPLELSQSRSLSSDLYSDHTNDDDDVSDDDTDSNSDSITDTDSDDSNDIMLPPGTPLDELALRGLKTVISPMASPLPERSNHFQFELDDEVKDATGDSRSGSGEDLDQKQEQDAVDTNDESKESGRPQIISKDGDLAPTVQDTETYLSAVQVKPIDQVGTANTDTKPHESTSGPSQKESEPNSVVKSQEAEGVTVKLSLEELLALEGLGVDPQAKLENSALGEDKATKEDEAVEEVEVAAETAPLNVKKREDGV</sequence>
<feature type="compositionally biased region" description="Basic residues" evidence="1">
    <location>
        <begin position="165"/>
        <end position="180"/>
    </location>
</feature>
<feature type="region of interest" description="Disordered" evidence="1">
    <location>
        <begin position="374"/>
        <end position="493"/>
    </location>
</feature>
<evidence type="ECO:0008006" key="4">
    <source>
        <dbReference type="Google" id="ProtNLM"/>
    </source>
</evidence>
<evidence type="ECO:0000313" key="3">
    <source>
        <dbReference type="Proteomes" id="UP001388673"/>
    </source>
</evidence>
<accession>A0AAW0Z191</accession>
<name>A0AAW0Z191_9TREE</name>
<evidence type="ECO:0000256" key="1">
    <source>
        <dbReference type="SAM" id="MobiDB-lite"/>
    </source>
</evidence>
<dbReference type="RefSeq" id="XP_066802491.1">
    <property type="nucleotide sequence ID" value="XM_066947112.1"/>
</dbReference>
<dbReference type="KEGG" id="kne:92181267"/>
<dbReference type="GeneID" id="92181267"/>